<organism evidence="4 5">
    <name type="scientific">Anisodus tanguticus</name>
    <dbReference type="NCBI Taxonomy" id="243964"/>
    <lineage>
        <taxon>Eukaryota</taxon>
        <taxon>Viridiplantae</taxon>
        <taxon>Streptophyta</taxon>
        <taxon>Embryophyta</taxon>
        <taxon>Tracheophyta</taxon>
        <taxon>Spermatophyta</taxon>
        <taxon>Magnoliopsida</taxon>
        <taxon>eudicotyledons</taxon>
        <taxon>Gunneridae</taxon>
        <taxon>Pentapetalae</taxon>
        <taxon>asterids</taxon>
        <taxon>lamiids</taxon>
        <taxon>Solanales</taxon>
        <taxon>Solanaceae</taxon>
        <taxon>Solanoideae</taxon>
        <taxon>Hyoscyameae</taxon>
        <taxon>Anisodus</taxon>
    </lineage>
</organism>
<dbReference type="GO" id="GO:0051082">
    <property type="term" value="F:unfolded protein binding"/>
    <property type="evidence" value="ECO:0007669"/>
    <property type="project" value="InterPro"/>
</dbReference>
<dbReference type="GO" id="GO:0005829">
    <property type="term" value="C:cytosol"/>
    <property type="evidence" value="ECO:0007669"/>
    <property type="project" value="TreeGrafter"/>
</dbReference>
<keyword evidence="5" id="KW-1185">Reference proteome</keyword>
<evidence type="ECO:0000313" key="4">
    <source>
        <dbReference type="EMBL" id="KAK4365881.1"/>
    </source>
</evidence>
<gene>
    <name evidence="4" type="ORF">RND71_013761</name>
</gene>
<dbReference type="InterPro" id="IPR008971">
    <property type="entry name" value="HSP40/DnaJ_pept-bd"/>
</dbReference>
<feature type="compositionally biased region" description="Polar residues" evidence="2">
    <location>
        <begin position="226"/>
        <end position="235"/>
    </location>
</feature>
<dbReference type="SUPFAM" id="SSF49493">
    <property type="entry name" value="HSP40/DnaJ peptide-binding domain"/>
    <property type="match status" value="2"/>
</dbReference>
<feature type="region of interest" description="Disordered" evidence="2">
    <location>
        <begin position="193"/>
        <end position="241"/>
    </location>
</feature>
<feature type="region of interest" description="Disordered" evidence="2">
    <location>
        <begin position="85"/>
        <end position="127"/>
    </location>
</feature>
<dbReference type="Pfam" id="PF01556">
    <property type="entry name" value="DnaJ_C"/>
    <property type="match status" value="1"/>
</dbReference>
<dbReference type="EMBL" id="JAVYJV010000007">
    <property type="protein sequence ID" value="KAK4365881.1"/>
    <property type="molecule type" value="Genomic_DNA"/>
</dbReference>
<feature type="compositionally biased region" description="Low complexity" evidence="2">
    <location>
        <begin position="109"/>
        <end position="118"/>
    </location>
</feature>
<comment type="caution">
    <text evidence="4">The sequence shown here is derived from an EMBL/GenBank/DDBJ whole genome shotgun (WGS) entry which is preliminary data.</text>
</comment>
<evidence type="ECO:0000313" key="5">
    <source>
        <dbReference type="Proteomes" id="UP001291623"/>
    </source>
</evidence>
<dbReference type="FunFam" id="2.60.260.20:FF:000006">
    <property type="entry name" value="DnaJ subfamily B member 13"/>
    <property type="match status" value="1"/>
</dbReference>
<dbReference type="AlphaFoldDB" id="A0AAE1SA21"/>
<proteinExistence type="predicted"/>
<dbReference type="GO" id="GO:0051087">
    <property type="term" value="F:protein-folding chaperone binding"/>
    <property type="evidence" value="ECO:0007669"/>
    <property type="project" value="TreeGrafter"/>
</dbReference>
<evidence type="ECO:0000259" key="3">
    <source>
        <dbReference type="Pfam" id="PF01556"/>
    </source>
</evidence>
<accession>A0AAE1SA21</accession>
<feature type="compositionally biased region" description="Low complexity" evidence="2">
    <location>
        <begin position="214"/>
        <end position="225"/>
    </location>
</feature>
<dbReference type="Proteomes" id="UP001291623">
    <property type="component" value="Unassembled WGS sequence"/>
</dbReference>
<evidence type="ECO:0000256" key="1">
    <source>
        <dbReference type="ARBA" id="ARBA00023186"/>
    </source>
</evidence>
<dbReference type="InterPro" id="IPR002939">
    <property type="entry name" value="DnaJ_C"/>
</dbReference>
<dbReference type="FunFam" id="2.60.260.20:FF:000015">
    <property type="entry name" value="Heat shock protein 40"/>
    <property type="match status" value="1"/>
</dbReference>
<dbReference type="GO" id="GO:0006457">
    <property type="term" value="P:protein folding"/>
    <property type="evidence" value="ECO:0007669"/>
    <property type="project" value="InterPro"/>
</dbReference>
<dbReference type="CDD" id="cd10747">
    <property type="entry name" value="DnaJ_C"/>
    <property type="match status" value="1"/>
</dbReference>
<feature type="domain" description="Chaperone DnaJ C-terminal" evidence="3">
    <location>
        <begin position="245"/>
        <end position="399"/>
    </location>
</feature>
<name>A0AAE1SA21_9SOLA</name>
<dbReference type="PANTHER" id="PTHR24078:SF574">
    <property type="entry name" value="CHAPERONE DNAJ C-TERMINAL DOMAIN-CONTAINING PROTEIN"/>
    <property type="match status" value="1"/>
</dbReference>
<evidence type="ECO:0000256" key="2">
    <source>
        <dbReference type="SAM" id="MobiDB-lite"/>
    </source>
</evidence>
<dbReference type="Gene3D" id="2.60.260.20">
    <property type="entry name" value="Urease metallochaperone UreE, N-terminal domain"/>
    <property type="match status" value="2"/>
</dbReference>
<reference evidence="4" key="1">
    <citation type="submission" date="2023-12" db="EMBL/GenBank/DDBJ databases">
        <title>Genome assembly of Anisodus tanguticus.</title>
        <authorList>
            <person name="Wang Y.-J."/>
        </authorList>
    </citation>
    <scope>NUCLEOTIDE SEQUENCE</scope>
    <source>
        <strain evidence="4">KB-2021</strain>
        <tissue evidence="4">Leaf</tissue>
    </source>
</reference>
<sequence length="418" mass="45582">MADHSRPTSHEFCSSFGFGSVCKVCKSFVSILSPKKTHHKDQKPKSNILQDHHHKGVLITKLQVSVKKSSVDEAIDDVEEFRYNYSDQGPKGSGLNNKHQSNEHYYYTSSPISSPPGSRNTSPSRLSRTISRIFRTTSVKNHNFVHFNNGNSGGGGGSGSTGPAFTSTLSCNVSRTHDSHVDMTNHAAPKSFSRSVSLRNGGGETSAASTTLPASFSRNASRRSSTPIMFSNSTGLVKPPPTEETVECTLEELCFGCVKKMKVTRDTITDNGLMEEEEVLTIKVKPGWTKGTKITFEGKGNERIGTSPANIIFVIAEKQHPLFKREGDDLELAVEIPLVKALTGCTISIPLLGGEKMSLTIDDIICPGYEKIIAGQGMPKPKQQGNRGNLIVTFLVAFPTELTQEQRSDVFRILEDSC</sequence>
<protein>
    <recommendedName>
        <fullName evidence="3">Chaperone DnaJ C-terminal domain-containing protein</fullName>
    </recommendedName>
</protein>
<dbReference type="PANTHER" id="PTHR24078">
    <property type="entry name" value="DNAJ HOMOLOG SUBFAMILY C MEMBER"/>
    <property type="match status" value="1"/>
</dbReference>
<dbReference type="InterPro" id="IPR051339">
    <property type="entry name" value="DnaJ_subfamily_B"/>
</dbReference>
<keyword evidence="1" id="KW-0143">Chaperone</keyword>